<organism evidence="2 3">
    <name type="scientific">Corynebacterium aquilae DSM 44791</name>
    <dbReference type="NCBI Taxonomy" id="1431546"/>
    <lineage>
        <taxon>Bacteria</taxon>
        <taxon>Bacillati</taxon>
        <taxon>Actinomycetota</taxon>
        <taxon>Actinomycetes</taxon>
        <taxon>Mycobacteriales</taxon>
        <taxon>Corynebacteriaceae</taxon>
        <taxon>Corynebacterium</taxon>
    </lineage>
</organism>
<dbReference type="KEGG" id="caqu:CAQU_11015"/>
<keyword evidence="1" id="KW-0175">Coiled coil</keyword>
<evidence type="ECO:0000256" key="1">
    <source>
        <dbReference type="SAM" id="Coils"/>
    </source>
</evidence>
<dbReference type="EMBL" id="CP009245">
    <property type="protein sequence ID" value="APT85495.1"/>
    <property type="molecule type" value="Genomic_DNA"/>
</dbReference>
<dbReference type="Proteomes" id="UP000185478">
    <property type="component" value="Chromosome"/>
</dbReference>
<name>A0A1L7CI54_9CORY</name>
<dbReference type="AlphaFoldDB" id="A0A1L7CI54"/>
<gene>
    <name evidence="2" type="ORF">CAQU_11015</name>
</gene>
<reference evidence="2 3" key="1">
    <citation type="submission" date="2014-08" db="EMBL/GenBank/DDBJ databases">
        <title>Complete genome sequence of Corynebacterium aquilae S-613T(T) (=DSM 44791(T)), isolated from the choana of a healthy golden eagle.</title>
        <authorList>
            <person name="Ruckert C."/>
            <person name="Albersmeier A."/>
            <person name="Winkler A."/>
            <person name="Kalinowski J."/>
        </authorList>
    </citation>
    <scope>NUCLEOTIDE SEQUENCE [LARGE SCALE GENOMIC DNA]</scope>
    <source>
        <strain evidence="2 3">S-613</strain>
    </source>
</reference>
<evidence type="ECO:0000313" key="2">
    <source>
        <dbReference type="EMBL" id="APT85495.1"/>
    </source>
</evidence>
<accession>A0A1L7CI54</accession>
<protein>
    <submittedName>
        <fullName evidence="2">Uncharacterized protein</fullName>
    </submittedName>
</protein>
<sequence length="159" mass="17473">MSAVHKTLNFRISGHHHVAGFLSEYLENNGHVRVDHGEELLIIADEQALVAEPRYPHSASIVVGLDLDAQLADLPEATAKILIHPISAGGPLEFYVSAAGEVSRVIVELLLPAPLGEVLDADVPRYREAQRRATQLLNQLQLVQTEMALLSQEFRSIDQ</sequence>
<feature type="coiled-coil region" evidence="1">
    <location>
        <begin position="126"/>
        <end position="153"/>
    </location>
</feature>
<evidence type="ECO:0000313" key="3">
    <source>
        <dbReference type="Proteomes" id="UP000185478"/>
    </source>
</evidence>
<keyword evidence="3" id="KW-1185">Reference proteome</keyword>
<proteinExistence type="predicted"/>